<dbReference type="STRING" id="1515439.SAMN06265784_10664"/>
<dbReference type="EMBL" id="FXAT01000006">
    <property type="protein sequence ID" value="SMG52974.1"/>
    <property type="molecule type" value="Genomic_DNA"/>
</dbReference>
<dbReference type="GO" id="GO:0051213">
    <property type="term" value="F:dioxygenase activity"/>
    <property type="evidence" value="ECO:0007669"/>
    <property type="project" value="UniProtKB-KW"/>
</dbReference>
<dbReference type="AlphaFoldDB" id="A0A1X7LHK0"/>
<evidence type="ECO:0000313" key="3">
    <source>
        <dbReference type="Proteomes" id="UP000193228"/>
    </source>
</evidence>
<keyword evidence="1" id="KW-0479">Metal-binding</keyword>
<sequence length="352" mass="37997">MHRSGVESKWIRSFAQQFSACGVGPRTVAAILCETGSRTENVVASRHALAELGASQFLVEVPTPVQSERVPVRSTGASDAVQGLRGVIAALSHADIVIDCTVEGMLHAKELGQILVGGTRLMMVSNEHPEILERIGVDPGLERRVKAGVSRLRRAREMHVTSAAGTDLRIAIAGCPLGGNWGYCTEPGTRSHWPGGLIAAFPTAGSVNGTLIFAPGDANLTFKRYFESHVSVRIEQDYITAIEGDGLDGELLRSYIAAWGDREAYAVSHVGWGMNERARWDSMVMYDKNDFNGTELRVFAGNFLFSTGANEHAGRFTKGHFDLPMRNCTIALDGEVIVDKGVLKGELASSEN</sequence>
<name>A0A1X7LHK0_9BURK</name>
<keyword evidence="2" id="KW-0223">Dioxygenase</keyword>
<dbReference type="GO" id="GO:0046872">
    <property type="term" value="F:metal ion binding"/>
    <property type="evidence" value="ECO:0007669"/>
    <property type="project" value="UniProtKB-KW"/>
</dbReference>
<reference evidence="3" key="1">
    <citation type="submission" date="2017-04" db="EMBL/GenBank/DDBJ databases">
        <authorList>
            <person name="Varghese N."/>
            <person name="Submissions S."/>
        </authorList>
    </citation>
    <scope>NUCLEOTIDE SEQUENCE [LARGE SCALE GENOMIC DNA]</scope>
    <source>
        <strain evidence="3">LMG 29540</strain>
    </source>
</reference>
<evidence type="ECO:0000313" key="2">
    <source>
        <dbReference type="EMBL" id="SMG52974.1"/>
    </source>
</evidence>
<protein>
    <submittedName>
        <fullName evidence="2">2,5-dihydroxypyridine 5,6-dioxygenase</fullName>
    </submittedName>
</protein>
<dbReference type="RefSeq" id="WP_085485894.1">
    <property type="nucleotide sequence ID" value="NZ_FXAT01000006.1"/>
</dbReference>
<gene>
    <name evidence="2" type="ORF">SAMN06265784_10664</name>
</gene>
<dbReference type="Pfam" id="PF26233">
    <property type="entry name" value="NicX"/>
    <property type="match status" value="1"/>
</dbReference>
<dbReference type="InterPro" id="IPR058739">
    <property type="entry name" value="NicX"/>
</dbReference>
<keyword evidence="3" id="KW-1185">Reference proteome</keyword>
<dbReference type="Proteomes" id="UP000193228">
    <property type="component" value="Unassembled WGS sequence"/>
</dbReference>
<accession>A0A1X7LHK0</accession>
<dbReference type="OrthoDB" id="6918951at2"/>
<proteinExistence type="predicted"/>
<dbReference type="InterPro" id="IPR052170">
    <property type="entry name" value="M29_Exopeptidase"/>
</dbReference>
<dbReference type="PANTHER" id="PTHR34448:SF1">
    <property type="entry name" value="BLL6088 PROTEIN"/>
    <property type="match status" value="1"/>
</dbReference>
<evidence type="ECO:0000256" key="1">
    <source>
        <dbReference type="ARBA" id="ARBA00022723"/>
    </source>
</evidence>
<organism evidence="2 3">
    <name type="scientific">Paraburkholderia susongensis</name>
    <dbReference type="NCBI Taxonomy" id="1515439"/>
    <lineage>
        <taxon>Bacteria</taxon>
        <taxon>Pseudomonadati</taxon>
        <taxon>Pseudomonadota</taxon>
        <taxon>Betaproteobacteria</taxon>
        <taxon>Burkholderiales</taxon>
        <taxon>Burkholderiaceae</taxon>
        <taxon>Paraburkholderia</taxon>
    </lineage>
</organism>
<keyword evidence="2" id="KW-0560">Oxidoreductase</keyword>
<dbReference type="PANTHER" id="PTHR34448">
    <property type="entry name" value="AMINOPEPTIDASE"/>
    <property type="match status" value="1"/>
</dbReference>